<dbReference type="SUPFAM" id="SSF55729">
    <property type="entry name" value="Acyl-CoA N-acyltransferases (Nat)"/>
    <property type="match status" value="1"/>
</dbReference>
<keyword evidence="2" id="KW-0808">Transferase</keyword>
<protein>
    <submittedName>
        <fullName evidence="2">GNAT family N-acetyltransferase</fullName>
    </submittedName>
</protein>
<reference evidence="2 3" key="1">
    <citation type="journal article" date="2018" name="Microbiome">
        <title>Fine metagenomic profile of the Mediterranean stratified and mixed water columns revealed by assembly and recruitment.</title>
        <authorList>
            <person name="Haro-Moreno J.M."/>
            <person name="Lopez-Perez M."/>
            <person name="De La Torre J.R."/>
            <person name="Picazo A."/>
            <person name="Camacho A."/>
            <person name="Rodriguez-Valera F."/>
        </authorList>
    </citation>
    <scope>NUCLEOTIDE SEQUENCE [LARGE SCALE GENOMIC DNA]</scope>
    <source>
        <strain evidence="2">MED-G83</strain>
    </source>
</reference>
<dbReference type="AlphaFoldDB" id="A0A368BM05"/>
<accession>A0A368BM05</accession>
<dbReference type="Pfam" id="PF13673">
    <property type="entry name" value="Acetyltransf_10"/>
    <property type="match status" value="1"/>
</dbReference>
<evidence type="ECO:0000259" key="1">
    <source>
        <dbReference type="PROSITE" id="PS51186"/>
    </source>
</evidence>
<gene>
    <name evidence="2" type="ORF">DBW97_03675</name>
</gene>
<name>A0A368BM05_9GAMM</name>
<evidence type="ECO:0000313" key="3">
    <source>
        <dbReference type="Proteomes" id="UP000252147"/>
    </source>
</evidence>
<dbReference type="InterPro" id="IPR016181">
    <property type="entry name" value="Acyl_CoA_acyltransferase"/>
</dbReference>
<evidence type="ECO:0000313" key="2">
    <source>
        <dbReference type="EMBL" id="RCL37897.1"/>
    </source>
</evidence>
<feature type="domain" description="N-acetyltransferase" evidence="1">
    <location>
        <begin position="11"/>
        <end position="151"/>
    </location>
</feature>
<dbReference type="Proteomes" id="UP000252147">
    <property type="component" value="Unassembled WGS sequence"/>
</dbReference>
<dbReference type="GO" id="GO:0016747">
    <property type="term" value="F:acyltransferase activity, transferring groups other than amino-acyl groups"/>
    <property type="evidence" value="ECO:0007669"/>
    <property type="project" value="InterPro"/>
</dbReference>
<sequence length="151" mass="17822">MLHLDERIILKNFSQLSNRELYKILELRIEVFTVEQDCAYQDLDDRDKDCRHLWLEEDDIILSYVRINPPGIRFPEPSLGRIVTKETARNKGYAEVLIKKGLEVIQVDYAMPTKISAQSYLEEYYSKFGFVKCSEEYLEDNIPHIEMIKDA</sequence>
<comment type="caution">
    <text evidence="2">The sequence shown here is derived from an EMBL/GenBank/DDBJ whole genome shotgun (WGS) entry which is preliminary data.</text>
</comment>
<dbReference type="InterPro" id="IPR000182">
    <property type="entry name" value="GNAT_dom"/>
</dbReference>
<proteinExistence type="predicted"/>
<dbReference type="Gene3D" id="3.40.630.30">
    <property type="match status" value="1"/>
</dbReference>
<dbReference type="EMBL" id="QOPD01000006">
    <property type="protein sequence ID" value="RCL37897.1"/>
    <property type="molecule type" value="Genomic_DNA"/>
</dbReference>
<dbReference type="CDD" id="cd04301">
    <property type="entry name" value="NAT_SF"/>
    <property type="match status" value="1"/>
</dbReference>
<dbReference type="PROSITE" id="PS51186">
    <property type="entry name" value="GNAT"/>
    <property type="match status" value="1"/>
</dbReference>
<organism evidence="2 3">
    <name type="scientific">SAR86 cluster bacterium</name>
    <dbReference type="NCBI Taxonomy" id="2030880"/>
    <lineage>
        <taxon>Bacteria</taxon>
        <taxon>Pseudomonadati</taxon>
        <taxon>Pseudomonadota</taxon>
        <taxon>Gammaproteobacteria</taxon>
        <taxon>SAR86 cluster</taxon>
    </lineage>
</organism>